<comment type="caution">
    <text evidence="1">The sequence shown here is derived from an EMBL/GenBank/DDBJ whole genome shotgun (WGS) entry which is preliminary data.</text>
</comment>
<evidence type="ECO:0008006" key="3">
    <source>
        <dbReference type="Google" id="ProtNLM"/>
    </source>
</evidence>
<dbReference type="EMBL" id="BGZN01000028">
    <property type="protein sequence ID" value="GBR74065.1"/>
    <property type="molecule type" value="Genomic_DNA"/>
</dbReference>
<evidence type="ECO:0000313" key="1">
    <source>
        <dbReference type="EMBL" id="GBR74065.1"/>
    </source>
</evidence>
<dbReference type="InterPro" id="IPR015867">
    <property type="entry name" value="N-reg_PII/ATP_PRibTrfase_C"/>
</dbReference>
<sequence length="257" mass="27606">MAKEKSSLKVKLPFQVPFFREEAKSAAQSKTAPPLLKFCVVIVNWDKVQLVSKLLQEKEVLFHFISKGRGTATSNILDILGVGAEDKGVVICLETAALAPELLRAIREELHTHGPGAGIAFAVALSAINTVILRGFKKKRGNVKILTNEGGNDMETIKNDLIISVVNQGYSDEFMTTAREAGARGGTVLSARGLANKNAVKFLGVSVQEEKEIIIILAKRDKKEAIMQAVSRTHGIASKAEGVIFSLPVDSALGLSS</sequence>
<dbReference type="PROSITE" id="PS51343">
    <property type="entry name" value="PII_GLNB_DOM"/>
    <property type="match status" value="1"/>
</dbReference>
<reference evidence="1 2" key="1">
    <citation type="journal article" date="2019" name="ISME J.">
        <title>Genome analyses of uncultured TG2/ZB3 bacteria in 'Margulisbacteria' specifically attached to ectosymbiotic spirochetes of protists in the termite gut.</title>
        <authorList>
            <person name="Utami Y.D."/>
            <person name="Kuwahara H."/>
            <person name="Igai K."/>
            <person name="Murakami T."/>
            <person name="Sugaya K."/>
            <person name="Morikawa T."/>
            <person name="Nagura Y."/>
            <person name="Yuki M."/>
            <person name="Deevong P."/>
            <person name="Inoue T."/>
            <person name="Kihara K."/>
            <person name="Lo N."/>
            <person name="Yamada A."/>
            <person name="Ohkuma M."/>
            <person name="Hongoh Y."/>
        </authorList>
    </citation>
    <scope>NUCLEOTIDE SEQUENCE [LARGE SCALE GENOMIC DNA]</scope>
    <source>
        <strain evidence="1">NkOx7-01</strain>
    </source>
</reference>
<protein>
    <recommendedName>
        <fullName evidence="3">Nitrogen regulatory protein PII</fullName>
    </recommendedName>
</protein>
<dbReference type="AlphaFoldDB" id="A0A388TBD4"/>
<dbReference type="InterPro" id="IPR002187">
    <property type="entry name" value="N-reg_PII"/>
</dbReference>
<dbReference type="Gene3D" id="3.30.70.120">
    <property type="match status" value="1"/>
</dbReference>
<name>A0A388TBD4_TERA1</name>
<organism evidence="1 2">
    <name type="scientific">Termititenax aidoneus</name>
    <dbReference type="NCBI Taxonomy" id="2218524"/>
    <lineage>
        <taxon>Bacteria</taxon>
        <taxon>Bacillati</taxon>
        <taxon>Candidatus Margulisiibacteriota</taxon>
        <taxon>Candidatus Termititenacia</taxon>
        <taxon>Candidatus Termititenacales</taxon>
        <taxon>Candidatus Termititenacaceae</taxon>
        <taxon>Candidatus Termititenax</taxon>
    </lineage>
</organism>
<dbReference type="GO" id="GO:0030234">
    <property type="term" value="F:enzyme regulator activity"/>
    <property type="evidence" value="ECO:0007669"/>
    <property type="project" value="InterPro"/>
</dbReference>
<dbReference type="GO" id="GO:0006808">
    <property type="term" value="P:regulation of nitrogen utilization"/>
    <property type="evidence" value="ECO:0007669"/>
    <property type="project" value="InterPro"/>
</dbReference>
<keyword evidence="2" id="KW-1185">Reference proteome</keyword>
<dbReference type="InterPro" id="IPR011322">
    <property type="entry name" value="N-reg_PII-like_a/b"/>
</dbReference>
<accession>A0A388TBD4</accession>
<proteinExistence type="predicted"/>
<evidence type="ECO:0000313" key="2">
    <source>
        <dbReference type="Proteomes" id="UP000269352"/>
    </source>
</evidence>
<gene>
    <name evidence="1" type="ORF">NO1_1299</name>
</gene>
<dbReference type="Proteomes" id="UP000269352">
    <property type="component" value="Unassembled WGS sequence"/>
</dbReference>
<dbReference type="SUPFAM" id="SSF54913">
    <property type="entry name" value="GlnB-like"/>
    <property type="match status" value="2"/>
</dbReference>